<keyword evidence="2" id="KW-0645">Protease</keyword>
<dbReference type="KEGG" id="psco:LY89DRAFT_768465"/>
<evidence type="ECO:0000259" key="7">
    <source>
        <dbReference type="Pfam" id="PF00326"/>
    </source>
</evidence>
<feature type="domain" description="Peptidase S9 prolyl oligopeptidase catalytic" evidence="7">
    <location>
        <begin position="467"/>
        <end position="680"/>
    </location>
</feature>
<dbReference type="PANTHER" id="PTHR42776">
    <property type="entry name" value="SERINE PEPTIDASE S9 FAMILY MEMBER"/>
    <property type="match status" value="1"/>
</dbReference>
<evidence type="ECO:0000256" key="4">
    <source>
        <dbReference type="ARBA" id="ARBA00022801"/>
    </source>
</evidence>
<dbReference type="STRING" id="149040.A0A194XR09"/>
<dbReference type="AlphaFoldDB" id="A0A194XR09"/>
<protein>
    <recommendedName>
        <fullName evidence="6">Dipeptidyl-peptidase V</fullName>
    </recommendedName>
</protein>
<dbReference type="FunFam" id="3.40.50.1820:FF:000028">
    <property type="entry name" value="S9 family peptidase"/>
    <property type="match status" value="1"/>
</dbReference>
<proteinExistence type="inferred from homology"/>
<organism evidence="8 9">
    <name type="scientific">Mollisia scopiformis</name>
    <name type="common">Conifer needle endophyte fungus</name>
    <name type="synonym">Phialocephala scopiformis</name>
    <dbReference type="NCBI Taxonomy" id="149040"/>
    <lineage>
        <taxon>Eukaryota</taxon>
        <taxon>Fungi</taxon>
        <taxon>Dikarya</taxon>
        <taxon>Ascomycota</taxon>
        <taxon>Pezizomycotina</taxon>
        <taxon>Leotiomycetes</taxon>
        <taxon>Helotiales</taxon>
        <taxon>Mollisiaceae</taxon>
        <taxon>Mollisia</taxon>
    </lineage>
</organism>
<keyword evidence="3" id="KW-0732">Signal</keyword>
<dbReference type="InParanoid" id="A0A194XR09"/>
<dbReference type="Gene3D" id="3.40.50.1820">
    <property type="entry name" value="alpha/beta hydrolase"/>
    <property type="match status" value="1"/>
</dbReference>
<keyword evidence="9" id="KW-1185">Reference proteome</keyword>
<dbReference type="GO" id="GO:0006508">
    <property type="term" value="P:proteolysis"/>
    <property type="evidence" value="ECO:0007669"/>
    <property type="project" value="UniProtKB-KW"/>
</dbReference>
<evidence type="ECO:0000256" key="6">
    <source>
        <dbReference type="ARBA" id="ARBA00032829"/>
    </source>
</evidence>
<dbReference type="SUPFAM" id="SSF53474">
    <property type="entry name" value="alpha/beta-Hydrolases"/>
    <property type="match status" value="1"/>
</dbReference>
<evidence type="ECO:0000256" key="5">
    <source>
        <dbReference type="ARBA" id="ARBA00022825"/>
    </source>
</evidence>
<evidence type="ECO:0000313" key="9">
    <source>
        <dbReference type="Proteomes" id="UP000070700"/>
    </source>
</evidence>
<keyword evidence="4 8" id="KW-0378">Hydrolase</keyword>
<name>A0A194XR09_MOLSC</name>
<evidence type="ECO:0000256" key="2">
    <source>
        <dbReference type="ARBA" id="ARBA00022670"/>
    </source>
</evidence>
<gene>
    <name evidence="8" type="ORF">LY89DRAFT_768465</name>
</gene>
<dbReference type="InterPro" id="IPR001375">
    <property type="entry name" value="Peptidase_S9_cat"/>
</dbReference>
<dbReference type="InterPro" id="IPR029058">
    <property type="entry name" value="AB_hydrolase_fold"/>
</dbReference>
<evidence type="ECO:0000256" key="3">
    <source>
        <dbReference type="ARBA" id="ARBA00022729"/>
    </source>
</evidence>
<dbReference type="RefSeq" id="XP_018076522.1">
    <property type="nucleotide sequence ID" value="XM_018221787.1"/>
</dbReference>
<dbReference type="OrthoDB" id="416344at2759"/>
<dbReference type="Proteomes" id="UP000070700">
    <property type="component" value="Unassembled WGS sequence"/>
</dbReference>
<reference evidence="8 9" key="1">
    <citation type="submission" date="2015-10" db="EMBL/GenBank/DDBJ databases">
        <title>Full genome of DAOMC 229536 Phialocephala scopiformis, a fungal endophyte of spruce producing the potent anti-insectan compound rugulosin.</title>
        <authorList>
            <consortium name="DOE Joint Genome Institute"/>
            <person name="Walker A.K."/>
            <person name="Frasz S.L."/>
            <person name="Seifert K.A."/>
            <person name="Miller J.D."/>
            <person name="Mondo S.J."/>
            <person name="Labutti K."/>
            <person name="Lipzen A."/>
            <person name="Dockter R."/>
            <person name="Kennedy M."/>
            <person name="Grigoriev I.V."/>
            <person name="Spatafora J.W."/>
        </authorList>
    </citation>
    <scope>NUCLEOTIDE SEQUENCE [LARGE SCALE GENOMIC DNA]</scope>
    <source>
        <strain evidence="8 9">CBS 120377</strain>
    </source>
</reference>
<dbReference type="GeneID" id="28831513"/>
<dbReference type="Pfam" id="PF00326">
    <property type="entry name" value="Peptidase_S9"/>
    <property type="match status" value="1"/>
</dbReference>
<evidence type="ECO:0000313" key="8">
    <source>
        <dbReference type="EMBL" id="KUJ22167.1"/>
    </source>
</evidence>
<sequence length="685" mass="76059">MSLYVLTLNRDLLAAPLRSGAAPNPTGTHALFSLSKYSFQDHRSEAGTYVLDFNSGELCSIPKDTKSSGYAWTGFGSEIIWQKQLDGATKFWVDDAAAPGLRQYQAGCVDALVSILKVTRLADDAFAIVALGTDSVAAEQSTYSTGRAYSSLPVRSFFAEPPVKKVLWYMRFDGRKFQGGLRFSLSWHRIDILKDTGLEFASHSSVVPMGPTNCDVSSYGFVFAGKTPEQSTYQHRRAWTSDLFFIPIFSGTIAFPIISNKGCVAFLKSEDKAKVASKNHIFFVNRACESDPKEISLHSGVGKDDWPLNPELLTWSNDESKLLVSAADMGHQRVFEILIHTSTGPEGLTNVPIHLEIGHGSISSVHRCSSSPSDRRLLVSKSSFIESSVFLVVDPSSSKSPEVLSAVAGCENLGLHRGQIIETWFKGHGDYQVHCWITRPSYFQEGEKYPVALLIHGGPHSSWQDAWGTRWNPILFAEQGYIVVSPDVTGSIGYNEEFKEAAIDEMGGRPFRDLEHCFDYIEQEVPYADTTNAVAMGGSYGGYLIYWLAGQPFASKFKALVAHAGIFNIPSLYASDVPDIWEVLFGGYASDPSQLIKNLGKWDLIQFVHLWKTPILITHGELDRRCPHTMGLAAFTMTQMRGVESKFLSFSDEGHFVLKPENALLWYRTVIDWMNRHTGKEEQTE</sequence>
<dbReference type="EMBL" id="KQ947407">
    <property type="protein sequence ID" value="KUJ22167.1"/>
    <property type="molecule type" value="Genomic_DNA"/>
</dbReference>
<evidence type="ECO:0000256" key="1">
    <source>
        <dbReference type="ARBA" id="ARBA00010040"/>
    </source>
</evidence>
<accession>A0A194XR09</accession>
<dbReference type="GO" id="GO:0004252">
    <property type="term" value="F:serine-type endopeptidase activity"/>
    <property type="evidence" value="ECO:0007669"/>
    <property type="project" value="TreeGrafter"/>
</dbReference>
<comment type="similarity">
    <text evidence="1">Belongs to the peptidase S9C family.</text>
</comment>
<dbReference type="PANTHER" id="PTHR42776:SF13">
    <property type="entry name" value="DIPEPTIDYL-PEPTIDASE 5"/>
    <property type="match status" value="1"/>
</dbReference>
<keyword evidence="5" id="KW-0720">Serine protease</keyword>